<sequence length="245" mass="28041">MAYAKEFFDLQIYFARKIAVLANLKLETALLDYTNFYVRLVGGRDFNPHHPRWVAYIAGLKDHPDLGAWTYHVYTPRAHLDRPDSVIATFGCFSYALGEPGQIRLHFHNDDHSLQGPLSDERMELRLSELAALVAHVRAKLPSVKQIAGVSWLYHLPAYQRLFPPQYTTQAMVASNRFRNMPLWGQFLDRHGDVRKSVAAVFLQRVDSQTNLDNLAQCFPLQPLATSAPVDVFHDFYQSQLATRL</sequence>
<evidence type="ECO:0000313" key="2">
    <source>
        <dbReference type="Proteomes" id="UP001562178"/>
    </source>
</evidence>
<dbReference type="Proteomes" id="UP001562178">
    <property type="component" value="Unassembled WGS sequence"/>
</dbReference>
<dbReference type="EMBL" id="JBGBDC010000005">
    <property type="protein sequence ID" value="MEY2252139.1"/>
    <property type="molecule type" value="Genomic_DNA"/>
</dbReference>
<gene>
    <name evidence="1" type="ORF">AB7A72_14065</name>
</gene>
<accession>A0ABV4B3W1</accession>
<evidence type="ECO:0000313" key="1">
    <source>
        <dbReference type="EMBL" id="MEY2252139.1"/>
    </source>
</evidence>
<protein>
    <submittedName>
        <fullName evidence="1">Uncharacterized protein</fullName>
    </submittedName>
</protein>
<comment type="caution">
    <text evidence="1">The sequence shown here is derived from an EMBL/GenBank/DDBJ whole genome shotgun (WGS) entry which is preliminary data.</text>
</comment>
<keyword evidence="2" id="KW-1185">Reference proteome</keyword>
<dbReference type="RefSeq" id="WP_369460346.1">
    <property type="nucleotide sequence ID" value="NZ_JBGBDC010000005.1"/>
</dbReference>
<organism evidence="1 2">
    <name type="scientific">Comamonas sediminis</name>
    <dbReference type="NCBI Taxonomy" id="1783360"/>
    <lineage>
        <taxon>Bacteria</taxon>
        <taxon>Pseudomonadati</taxon>
        <taxon>Pseudomonadota</taxon>
        <taxon>Betaproteobacteria</taxon>
        <taxon>Burkholderiales</taxon>
        <taxon>Comamonadaceae</taxon>
        <taxon>Comamonas</taxon>
    </lineage>
</organism>
<reference evidence="1 2" key="1">
    <citation type="journal article" date="2016" name="Int. J. Syst. Evol. Microbiol.">
        <title>Description of Comamonas sediminis sp. nov., isolated from lagoon sediments.</title>
        <authorList>
            <person name="Subhash Y."/>
            <person name="Bang J.J."/>
            <person name="You T.H."/>
            <person name="Lee S.S."/>
        </authorList>
    </citation>
    <scope>NUCLEOTIDE SEQUENCE [LARGE SCALE GENOMIC DNA]</scope>
    <source>
        <strain evidence="1 2">JCM 31169</strain>
    </source>
</reference>
<name>A0ABV4B3W1_9BURK</name>
<proteinExistence type="predicted"/>